<dbReference type="InParanoid" id="A0A0E1S0I3"/>
<organism evidence="3 4">
    <name type="scientific">Coccidioides immitis (strain RS)</name>
    <name type="common">Valley fever fungus</name>
    <dbReference type="NCBI Taxonomy" id="246410"/>
    <lineage>
        <taxon>Eukaryota</taxon>
        <taxon>Fungi</taxon>
        <taxon>Dikarya</taxon>
        <taxon>Ascomycota</taxon>
        <taxon>Pezizomycotina</taxon>
        <taxon>Eurotiomycetes</taxon>
        <taxon>Eurotiomycetidae</taxon>
        <taxon>Onygenales</taxon>
        <taxon>Onygenaceae</taxon>
        <taxon>Coccidioides</taxon>
    </lineage>
</organism>
<feature type="domain" description="CRAL-TRIO" evidence="2">
    <location>
        <begin position="313"/>
        <end position="458"/>
    </location>
</feature>
<dbReference type="GeneID" id="4567008"/>
<dbReference type="SMART" id="SM00516">
    <property type="entry name" value="SEC14"/>
    <property type="match status" value="1"/>
</dbReference>
<evidence type="ECO:0000313" key="3">
    <source>
        <dbReference type="EMBL" id="EAS36348.1"/>
    </source>
</evidence>
<dbReference type="OMA" id="ISTMRWR"/>
<dbReference type="InterPro" id="IPR011074">
    <property type="entry name" value="CRAL/TRIO_N_dom"/>
</dbReference>
<dbReference type="SUPFAM" id="SSF46938">
    <property type="entry name" value="CRAL/TRIO N-terminal domain"/>
    <property type="match status" value="1"/>
</dbReference>
<evidence type="ECO:0000313" key="4">
    <source>
        <dbReference type="Proteomes" id="UP000001261"/>
    </source>
</evidence>
<dbReference type="Pfam" id="PF00650">
    <property type="entry name" value="CRAL_TRIO"/>
    <property type="match status" value="1"/>
</dbReference>
<proteinExistence type="predicted"/>
<dbReference type="InterPro" id="IPR036273">
    <property type="entry name" value="CRAL/TRIO_N_dom_sf"/>
</dbReference>
<keyword evidence="4" id="KW-1185">Reference proteome</keyword>
<dbReference type="STRING" id="246410.A0A0E1S0I3"/>
<reference evidence="4" key="2">
    <citation type="journal article" date="2010" name="Genome Res.">
        <title>Population genomic sequencing of Coccidioides fungi reveals recent hybridization and transposon control.</title>
        <authorList>
            <person name="Neafsey D.E."/>
            <person name="Barker B.M."/>
            <person name="Sharpton T.J."/>
            <person name="Stajich J.E."/>
            <person name="Park D.J."/>
            <person name="Whiston E."/>
            <person name="Hung C.-Y."/>
            <person name="McMahan C."/>
            <person name="White J."/>
            <person name="Sykes S."/>
            <person name="Heiman D."/>
            <person name="Young S."/>
            <person name="Zeng Q."/>
            <person name="Abouelleil A."/>
            <person name="Aftuck L."/>
            <person name="Bessette D."/>
            <person name="Brown A."/>
            <person name="FitzGerald M."/>
            <person name="Lui A."/>
            <person name="Macdonald J.P."/>
            <person name="Priest M."/>
            <person name="Orbach M.J."/>
            <person name="Galgiani J.N."/>
            <person name="Kirkland T.N."/>
            <person name="Cole G.T."/>
            <person name="Birren B.W."/>
            <person name="Henn M.R."/>
            <person name="Taylor J.W."/>
            <person name="Rounsley S.D."/>
        </authorList>
    </citation>
    <scope>GENOME REANNOTATION</scope>
    <source>
        <strain evidence="4">RS</strain>
    </source>
</reference>
<dbReference type="KEGG" id="cim:CIMG_01702"/>
<dbReference type="SMART" id="SM01100">
    <property type="entry name" value="CRAL_TRIO_N"/>
    <property type="match status" value="1"/>
</dbReference>
<sequence>MSACFLRRVLPSQLKAAFQFGKRRADTRFWLKDRQASSTKISPIVSRYHVLTFVPRSSTVATSKASSLWTFSISLVLLCGGLALSNSYTSIWPFGDPKIVKIHDESFADELQNPEILQTMTEQIPTGHVGNLTLEEEAKLKEFWGALFKLFGVADSPEERQPTPPTSPSDTASDPKKPKRKLGLFGKKDGNAEENGVKSSDVEDKYGQTKEFYDALSTHTPEQLRIAFWSMVKQDHPDALLLRFLRARKWDVNRAMIMLISALHWRAKAINLEEKIMKVGDAGALEGTRSSDPAIKKDSEDFMNLLRLGESFIHGKDKAGRPVCYIRVRLHKAGIHSEAALENYTVYLIETSRLLLEKPAETAALIFDMTDFSLANMDYAPVKFMIKCFEANYPESLGVILVHKAPWIFSGIWTVIKGWLDPVVAAKVHFTKTAEDLEAYVSRSQLIKEMGGDNPYTYKYIEPEVGENSRQEDTKAMETLISKRFQYAAEFQLATKSWISTNGASAMAESAELMKTRNNIASQLHDNYWYLDPFVRARSLYDRLGAIPRREAKKAPSSRADSLKTHISEKRSFEIVTTRQILVDSDGDEVD</sequence>
<dbReference type="InterPro" id="IPR036865">
    <property type="entry name" value="CRAL-TRIO_dom_sf"/>
</dbReference>
<dbReference type="AlphaFoldDB" id="A0A0E1S0I3"/>
<dbReference type="OrthoDB" id="43460at2759"/>
<accession>A0A0E1S0I3</accession>
<name>A0A0E1S0I3_COCIM</name>
<reference evidence="4" key="1">
    <citation type="journal article" date="2009" name="Genome Res.">
        <title>Comparative genomic analyses of the human fungal pathogens Coccidioides and their relatives.</title>
        <authorList>
            <person name="Sharpton T.J."/>
            <person name="Stajich J.E."/>
            <person name="Rounsley S.D."/>
            <person name="Gardner M.J."/>
            <person name="Wortman J.R."/>
            <person name="Jordar V.S."/>
            <person name="Maiti R."/>
            <person name="Kodira C.D."/>
            <person name="Neafsey D.E."/>
            <person name="Zeng Q."/>
            <person name="Hung C.-Y."/>
            <person name="McMahan C."/>
            <person name="Muszewska A."/>
            <person name="Grynberg M."/>
            <person name="Mandel M.A."/>
            <person name="Kellner E.M."/>
            <person name="Barker B.M."/>
            <person name="Galgiani J.N."/>
            <person name="Orbach M.J."/>
            <person name="Kirkland T.N."/>
            <person name="Cole G.T."/>
            <person name="Henn M.R."/>
            <person name="Birren B.W."/>
            <person name="Taylor J.W."/>
        </authorList>
    </citation>
    <scope>NUCLEOTIDE SEQUENCE [LARGE SCALE GENOMIC DNA]</scope>
    <source>
        <strain evidence="4">RS</strain>
    </source>
</reference>
<dbReference type="VEuPathDB" id="FungiDB:CIMG_01702"/>
<dbReference type="PROSITE" id="PS50191">
    <property type="entry name" value="CRAL_TRIO"/>
    <property type="match status" value="1"/>
</dbReference>
<dbReference type="InterPro" id="IPR052432">
    <property type="entry name" value="PITP/CRAL-TRIO"/>
</dbReference>
<feature type="region of interest" description="Disordered" evidence="1">
    <location>
        <begin position="156"/>
        <end position="203"/>
    </location>
</feature>
<dbReference type="FunCoup" id="A0A0E1S0I3">
    <property type="interactions" value="162"/>
</dbReference>
<dbReference type="InterPro" id="IPR001251">
    <property type="entry name" value="CRAL-TRIO_dom"/>
</dbReference>
<evidence type="ECO:0000259" key="2">
    <source>
        <dbReference type="PROSITE" id="PS50191"/>
    </source>
</evidence>
<protein>
    <submittedName>
        <fullName evidence="3">CRAL/TRIO domain-containing protein</fullName>
    </submittedName>
</protein>
<dbReference type="CDD" id="cd00170">
    <property type="entry name" value="SEC14"/>
    <property type="match status" value="1"/>
</dbReference>
<evidence type="ECO:0000256" key="1">
    <source>
        <dbReference type="SAM" id="MobiDB-lite"/>
    </source>
</evidence>
<dbReference type="Gene3D" id="3.40.525.10">
    <property type="entry name" value="CRAL-TRIO lipid binding domain"/>
    <property type="match status" value="1"/>
</dbReference>
<dbReference type="EMBL" id="GG704911">
    <property type="protein sequence ID" value="EAS36348.1"/>
    <property type="molecule type" value="Genomic_DNA"/>
</dbReference>
<dbReference type="Pfam" id="PF03765">
    <property type="entry name" value="CRAL_TRIO_N"/>
    <property type="match status" value="1"/>
</dbReference>
<dbReference type="PANTHER" id="PTHR46590">
    <property type="entry name" value="PHOSPHATIDYLINOSITOL TRANSFER PROTEIN CSR1-RELATED"/>
    <property type="match status" value="1"/>
</dbReference>
<dbReference type="RefSeq" id="XP_001247931.1">
    <property type="nucleotide sequence ID" value="XM_001247930.2"/>
</dbReference>
<dbReference type="SUPFAM" id="SSF52087">
    <property type="entry name" value="CRAL/TRIO domain"/>
    <property type="match status" value="1"/>
</dbReference>
<dbReference type="PANTHER" id="PTHR46590:SF1">
    <property type="entry name" value="PHOSPHATIDYLINOSITOL TRANSFER PROTEIN CSR1"/>
    <property type="match status" value="1"/>
</dbReference>
<dbReference type="Proteomes" id="UP000001261">
    <property type="component" value="Unassembled WGS sequence"/>
</dbReference>
<gene>
    <name evidence="3" type="ORF">CIMG_01702</name>
</gene>